<sequence>MNGLPAKSGPKVGKKKVDDDPPRFCTRIGCSGRIKYARNADDIATIFRRTPPPPVKKPDPRTTKPLQQTRSSARSSASSSSSSSENRRSVNGGKSAVVERSPLESNSVVKKTTKKKKKEIHSEPETSSSSSKAVASAARNDNAAASTSRARPPSGIDRAAPNGRPYRSDRRADPAVASSALTRGSPMFRLDDIGGATEILLALERIEQDEDLTHEQVVALEMSLFLTGLSLYDQYRDMRLDIDHMSYEVLLFSKFTKYATPICFS</sequence>
<organism evidence="2 3">
    <name type="scientific">Genlisea aurea</name>
    <dbReference type="NCBI Taxonomy" id="192259"/>
    <lineage>
        <taxon>Eukaryota</taxon>
        <taxon>Viridiplantae</taxon>
        <taxon>Streptophyta</taxon>
        <taxon>Embryophyta</taxon>
        <taxon>Tracheophyta</taxon>
        <taxon>Spermatophyta</taxon>
        <taxon>Magnoliopsida</taxon>
        <taxon>eudicotyledons</taxon>
        <taxon>Gunneridae</taxon>
        <taxon>Pentapetalae</taxon>
        <taxon>asterids</taxon>
        <taxon>lamiids</taxon>
        <taxon>Lamiales</taxon>
        <taxon>Lentibulariaceae</taxon>
        <taxon>Genlisea</taxon>
    </lineage>
</organism>
<dbReference type="EMBL" id="AUSU01004369">
    <property type="protein sequence ID" value="EPS65197.1"/>
    <property type="molecule type" value="Genomic_DNA"/>
</dbReference>
<feature type="compositionally biased region" description="Low complexity" evidence="1">
    <location>
        <begin position="70"/>
        <end position="84"/>
    </location>
</feature>
<protein>
    <submittedName>
        <fullName evidence="2">Uncharacterized protein</fullName>
    </submittedName>
</protein>
<comment type="caution">
    <text evidence="2">The sequence shown here is derived from an EMBL/GenBank/DDBJ whole genome shotgun (WGS) entry which is preliminary data.</text>
</comment>
<feature type="region of interest" description="Disordered" evidence="1">
    <location>
        <begin position="1"/>
        <end position="178"/>
    </location>
</feature>
<evidence type="ECO:0000313" key="3">
    <source>
        <dbReference type="Proteomes" id="UP000015453"/>
    </source>
</evidence>
<dbReference type="AlphaFoldDB" id="S8DYS3"/>
<dbReference type="Proteomes" id="UP000015453">
    <property type="component" value="Unassembled WGS sequence"/>
</dbReference>
<name>S8DYS3_9LAMI</name>
<accession>S8DYS3</accession>
<gene>
    <name evidence="2" type="ORF">M569_09581</name>
</gene>
<proteinExistence type="predicted"/>
<evidence type="ECO:0000256" key="1">
    <source>
        <dbReference type="SAM" id="MobiDB-lite"/>
    </source>
</evidence>
<dbReference type="OrthoDB" id="8062037at2759"/>
<feature type="compositionally biased region" description="Low complexity" evidence="1">
    <location>
        <begin position="127"/>
        <end position="154"/>
    </location>
</feature>
<evidence type="ECO:0000313" key="2">
    <source>
        <dbReference type="EMBL" id="EPS65197.1"/>
    </source>
</evidence>
<reference evidence="2 3" key="1">
    <citation type="journal article" date="2013" name="BMC Genomics">
        <title>The miniature genome of a carnivorous plant Genlisea aurea contains a low number of genes and short non-coding sequences.</title>
        <authorList>
            <person name="Leushkin E.V."/>
            <person name="Sutormin R.A."/>
            <person name="Nabieva E.R."/>
            <person name="Penin A.A."/>
            <person name="Kondrashov A.S."/>
            <person name="Logacheva M.D."/>
        </authorList>
    </citation>
    <scope>NUCLEOTIDE SEQUENCE [LARGE SCALE GENOMIC DNA]</scope>
</reference>
<keyword evidence="3" id="KW-1185">Reference proteome</keyword>